<keyword evidence="2" id="KW-1185">Reference proteome</keyword>
<name>A0AAN9KYY9_PHACN</name>
<evidence type="ECO:0000313" key="1">
    <source>
        <dbReference type="EMBL" id="KAK7326249.1"/>
    </source>
</evidence>
<gene>
    <name evidence="1" type="ORF">VNO80_33064</name>
</gene>
<accession>A0AAN9KYY9</accession>
<protein>
    <submittedName>
        <fullName evidence="1">Uncharacterized protein</fullName>
    </submittedName>
</protein>
<sequence>MFMQCILFDLVLEPSLFDTEDQANLDKVCQWNRFDHESRIAFIAALIRPTSMGLIANQSFISLRSKNLGSIWVMACQASFYPVSNASRFHPIHTTPLFLPLELA</sequence>
<dbReference type="Proteomes" id="UP001374584">
    <property type="component" value="Unassembled WGS sequence"/>
</dbReference>
<comment type="caution">
    <text evidence="1">The sequence shown here is derived from an EMBL/GenBank/DDBJ whole genome shotgun (WGS) entry which is preliminary data.</text>
</comment>
<dbReference type="EMBL" id="JAYMYR010000071">
    <property type="protein sequence ID" value="KAK7326249.1"/>
    <property type="molecule type" value="Genomic_DNA"/>
</dbReference>
<reference evidence="1 2" key="1">
    <citation type="submission" date="2024-01" db="EMBL/GenBank/DDBJ databases">
        <title>The genomes of 5 underutilized Papilionoideae crops provide insights into root nodulation and disease resistanc.</title>
        <authorList>
            <person name="Jiang F."/>
        </authorList>
    </citation>
    <scope>NUCLEOTIDE SEQUENCE [LARGE SCALE GENOMIC DNA]</scope>
    <source>
        <strain evidence="1">JINMINGXINNONG_FW02</strain>
        <tissue evidence="1">Leaves</tissue>
    </source>
</reference>
<proteinExistence type="predicted"/>
<evidence type="ECO:0000313" key="2">
    <source>
        <dbReference type="Proteomes" id="UP001374584"/>
    </source>
</evidence>
<organism evidence="1 2">
    <name type="scientific">Phaseolus coccineus</name>
    <name type="common">Scarlet runner bean</name>
    <name type="synonym">Phaseolus multiflorus</name>
    <dbReference type="NCBI Taxonomy" id="3886"/>
    <lineage>
        <taxon>Eukaryota</taxon>
        <taxon>Viridiplantae</taxon>
        <taxon>Streptophyta</taxon>
        <taxon>Embryophyta</taxon>
        <taxon>Tracheophyta</taxon>
        <taxon>Spermatophyta</taxon>
        <taxon>Magnoliopsida</taxon>
        <taxon>eudicotyledons</taxon>
        <taxon>Gunneridae</taxon>
        <taxon>Pentapetalae</taxon>
        <taxon>rosids</taxon>
        <taxon>fabids</taxon>
        <taxon>Fabales</taxon>
        <taxon>Fabaceae</taxon>
        <taxon>Papilionoideae</taxon>
        <taxon>50 kb inversion clade</taxon>
        <taxon>NPAAA clade</taxon>
        <taxon>indigoferoid/millettioid clade</taxon>
        <taxon>Phaseoleae</taxon>
        <taxon>Phaseolus</taxon>
    </lineage>
</organism>
<dbReference type="AlphaFoldDB" id="A0AAN9KYY9"/>